<dbReference type="EMBL" id="ML995811">
    <property type="protein sequence ID" value="KAF2773474.1"/>
    <property type="molecule type" value="Genomic_DNA"/>
</dbReference>
<gene>
    <name evidence="1" type="ORF">EJ03DRAFT_132670</name>
</gene>
<protein>
    <recommendedName>
        <fullName evidence="3">AB hydrolase-1 domain-containing protein</fullName>
    </recommendedName>
</protein>
<accession>A0A6G1LMT1</accession>
<dbReference type="OrthoDB" id="190201at2759"/>
<dbReference type="SUPFAM" id="SSF53474">
    <property type="entry name" value="alpha/beta-Hydrolases"/>
    <property type="match status" value="1"/>
</dbReference>
<reference evidence="1" key="1">
    <citation type="journal article" date="2020" name="Stud. Mycol.">
        <title>101 Dothideomycetes genomes: a test case for predicting lifestyles and emergence of pathogens.</title>
        <authorList>
            <person name="Haridas S."/>
            <person name="Albert R."/>
            <person name="Binder M."/>
            <person name="Bloem J."/>
            <person name="Labutti K."/>
            <person name="Salamov A."/>
            <person name="Andreopoulos B."/>
            <person name="Baker S."/>
            <person name="Barry K."/>
            <person name="Bills G."/>
            <person name="Bluhm B."/>
            <person name="Cannon C."/>
            <person name="Castanera R."/>
            <person name="Culley D."/>
            <person name="Daum C."/>
            <person name="Ezra D."/>
            <person name="Gonzalez J."/>
            <person name="Henrissat B."/>
            <person name="Kuo A."/>
            <person name="Liang C."/>
            <person name="Lipzen A."/>
            <person name="Lutzoni F."/>
            <person name="Magnuson J."/>
            <person name="Mondo S."/>
            <person name="Nolan M."/>
            <person name="Ohm R."/>
            <person name="Pangilinan J."/>
            <person name="Park H.-J."/>
            <person name="Ramirez L."/>
            <person name="Alfaro M."/>
            <person name="Sun H."/>
            <person name="Tritt A."/>
            <person name="Yoshinaga Y."/>
            <person name="Zwiers L.-H."/>
            <person name="Turgeon B."/>
            <person name="Goodwin S."/>
            <person name="Spatafora J."/>
            <person name="Crous P."/>
            <person name="Grigoriev I."/>
        </authorList>
    </citation>
    <scope>NUCLEOTIDE SEQUENCE</scope>
    <source>
        <strain evidence="1">CBS 116005</strain>
    </source>
</reference>
<proteinExistence type="predicted"/>
<organism evidence="1 2">
    <name type="scientific">Teratosphaeria nubilosa</name>
    <dbReference type="NCBI Taxonomy" id="161662"/>
    <lineage>
        <taxon>Eukaryota</taxon>
        <taxon>Fungi</taxon>
        <taxon>Dikarya</taxon>
        <taxon>Ascomycota</taxon>
        <taxon>Pezizomycotina</taxon>
        <taxon>Dothideomycetes</taxon>
        <taxon>Dothideomycetidae</taxon>
        <taxon>Mycosphaerellales</taxon>
        <taxon>Teratosphaeriaceae</taxon>
        <taxon>Teratosphaeria</taxon>
    </lineage>
</organism>
<keyword evidence="2" id="KW-1185">Reference proteome</keyword>
<dbReference type="AlphaFoldDB" id="A0A6G1LMT1"/>
<evidence type="ECO:0000313" key="2">
    <source>
        <dbReference type="Proteomes" id="UP000799436"/>
    </source>
</evidence>
<sequence length="140" mass="15734">MYDQIGCGGRTHFPDQKGDVEFWTVELFMAKLENGEILFRHRSRRLISWAQSWGGMLAGQCAIERQPPGLRKLIISDSPADMQREGVIWMLGCGFMGSHLCRLDPWPGEYLKAVRHLMAGGAVVYGTMNGPSEFFVLWGA</sequence>
<dbReference type="InterPro" id="IPR029058">
    <property type="entry name" value="AB_hydrolase_fold"/>
</dbReference>
<evidence type="ECO:0000313" key="1">
    <source>
        <dbReference type="EMBL" id="KAF2773474.1"/>
    </source>
</evidence>
<name>A0A6G1LMT1_9PEZI</name>
<evidence type="ECO:0008006" key="3">
    <source>
        <dbReference type="Google" id="ProtNLM"/>
    </source>
</evidence>
<dbReference type="Gene3D" id="3.40.50.1820">
    <property type="entry name" value="alpha/beta hydrolase"/>
    <property type="match status" value="1"/>
</dbReference>
<dbReference type="Proteomes" id="UP000799436">
    <property type="component" value="Unassembled WGS sequence"/>
</dbReference>